<proteinExistence type="predicted"/>
<evidence type="ECO:0000313" key="1">
    <source>
        <dbReference type="EMBL" id="SMP21228.1"/>
    </source>
</evidence>
<gene>
    <name evidence="1" type="ORF">SAMN06265367_103250</name>
</gene>
<organism evidence="1 2">
    <name type="scientific">Algoriphagus winogradskyi</name>
    <dbReference type="NCBI Taxonomy" id="237017"/>
    <lineage>
        <taxon>Bacteria</taxon>
        <taxon>Pseudomonadati</taxon>
        <taxon>Bacteroidota</taxon>
        <taxon>Cytophagia</taxon>
        <taxon>Cytophagales</taxon>
        <taxon>Cyclobacteriaceae</taxon>
        <taxon>Algoriphagus</taxon>
    </lineage>
</organism>
<accession>A0ABY1NZ08</accession>
<name>A0ABY1NZ08_9BACT</name>
<reference evidence="1 2" key="1">
    <citation type="submission" date="2017-05" db="EMBL/GenBank/DDBJ databases">
        <authorList>
            <person name="Varghese N."/>
            <person name="Submissions S."/>
        </authorList>
    </citation>
    <scope>NUCLEOTIDE SEQUENCE [LARGE SCALE GENOMIC DNA]</scope>
    <source>
        <strain evidence="1 2">DSM 15360</strain>
    </source>
</reference>
<evidence type="ECO:0000313" key="2">
    <source>
        <dbReference type="Proteomes" id="UP001157915"/>
    </source>
</evidence>
<keyword evidence="2" id="KW-1185">Reference proteome</keyword>
<dbReference type="Proteomes" id="UP001157915">
    <property type="component" value="Unassembled WGS sequence"/>
</dbReference>
<comment type="caution">
    <text evidence="1">The sequence shown here is derived from an EMBL/GenBank/DDBJ whole genome shotgun (WGS) entry which is preliminary data.</text>
</comment>
<protein>
    <submittedName>
        <fullName evidence="1">Uncharacterized protein</fullName>
    </submittedName>
</protein>
<sequence>MVNANEVSVLDFFTKLAAILLDRDNKKYVIALTEKGNYM</sequence>
<dbReference type="EMBL" id="FXUA01000003">
    <property type="protein sequence ID" value="SMP21228.1"/>
    <property type="molecule type" value="Genomic_DNA"/>
</dbReference>